<dbReference type="SMART" id="SM00220">
    <property type="entry name" value="S_TKc"/>
    <property type="match status" value="1"/>
</dbReference>
<dbReference type="EC" id="2.7.11.1" evidence="1"/>
<evidence type="ECO:0000313" key="10">
    <source>
        <dbReference type="Proteomes" id="UP000552954"/>
    </source>
</evidence>
<evidence type="ECO:0000313" key="9">
    <source>
        <dbReference type="EMBL" id="NNU43040.1"/>
    </source>
</evidence>
<proteinExistence type="predicted"/>
<dbReference type="PANTHER" id="PTHR43289:SF6">
    <property type="entry name" value="SERINE_THREONINE-PROTEIN KINASE NEKL-3"/>
    <property type="match status" value="1"/>
</dbReference>
<keyword evidence="3" id="KW-0808">Transferase</keyword>
<evidence type="ECO:0000256" key="4">
    <source>
        <dbReference type="ARBA" id="ARBA00022741"/>
    </source>
</evidence>
<comment type="caution">
    <text evidence="9">The sequence shown here is derived from an EMBL/GenBank/DDBJ whole genome shotgun (WGS) entry which is preliminary data.</text>
</comment>
<evidence type="ECO:0000256" key="6">
    <source>
        <dbReference type="ARBA" id="ARBA00022840"/>
    </source>
</evidence>
<dbReference type="AlphaFoldDB" id="A0A849K629"/>
<dbReference type="EMBL" id="JABFCS010000001">
    <property type="protein sequence ID" value="NNU43040.1"/>
    <property type="molecule type" value="Genomic_DNA"/>
</dbReference>
<dbReference type="InterPro" id="IPR011009">
    <property type="entry name" value="Kinase-like_dom_sf"/>
</dbReference>
<evidence type="ECO:0000256" key="5">
    <source>
        <dbReference type="ARBA" id="ARBA00022777"/>
    </source>
</evidence>
<dbReference type="InterPro" id="IPR000719">
    <property type="entry name" value="Prot_kinase_dom"/>
</dbReference>
<organism evidence="9 10">
    <name type="scientific">Ramlibacter montanisoli</name>
    <dbReference type="NCBI Taxonomy" id="2732512"/>
    <lineage>
        <taxon>Bacteria</taxon>
        <taxon>Pseudomonadati</taxon>
        <taxon>Pseudomonadota</taxon>
        <taxon>Betaproteobacteria</taxon>
        <taxon>Burkholderiales</taxon>
        <taxon>Comamonadaceae</taxon>
        <taxon>Ramlibacter</taxon>
    </lineage>
</organism>
<accession>A0A849K629</accession>
<dbReference type="GO" id="GO:0005524">
    <property type="term" value="F:ATP binding"/>
    <property type="evidence" value="ECO:0007669"/>
    <property type="project" value="UniProtKB-KW"/>
</dbReference>
<name>A0A849K629_9BURK</name>
<evidence type="ECO:0000256" key="7">
    <source>
        <dbReference type="SAM" id="Phobius"/>
    </source>
</evidence>
<sequence length="376" mass="40079">MAALPPPFTHLGRYKVLSELGRGAQGVVYLAEDESLQRQVAIKTLLLPDAAGERRHMEARFLQEAKAAGGLNHPGIITIHDLGREGDWLYIAMELLEGVELRDRMAQGMLALHEAVDIGAQVAAALGAAHARGVVHRDIKPGNIMLLADGHAKIMDFGIARMQKSDVRTQSGTMMGSPKYMSPEQVGGHTIDHRSDIFSLGSMLYEMVAGIPAFSGKNLGHLLNAILHGTPPPPTQFRAGVPAALDEIIARAMQKNPQARYQDASEMARDLAQCRNAIHRPRAAPAAPPPEPSAAPTDPYAATAMDREDVELPDAPPLEGLLPSADFDSSSGLRRLMENGAEVTPVAPQPARKKAWAGWALAYAVAAAGALVIALG</sequence>
<keyword evidence="6" id="KW-0067">ATP-binding</keyword>
<reference evidence="9 10" key="2">
    <citation type="submission" date="2020-06" db="EMBL/GenBank/DDBJ databases">
        <title>Ramlibacter rhizophilus sp. nov., isolated from rhizosphere soil of national flower Mugunghwa from South Korea.</title>
        <authorList>
            <person name="Zheng-Fei Y."/>
            <person name="Huan T."/>
        </authorList>
    </citation>
    <scope>NUCLEOTIDE SEQUENCE [LARGE SCALE GENOMIC DNA]</scope>
    <source>
        <strain evidence="9 10">B156</strain>
    </source>
</reference>
<keyword evidence="7" id="KW-0812">Transmembrane</keyword>
<dbReference type="FunFam" id="1.10.510.10:FF:000021">
    <property type="entry name" value="Serine/threonine protein kinase"/>
    <property type="match status" value="1"/>
</dbReference>
<dbReference type="CDD" id="cd14014">
    <property type="entry name" value="STKc_PknB_like"/>
    <property type="match status" value="1"/>
</dbReference>
<keyword evidence="7" id="KW-0472">Membrane</keyword>
<keyword evidence="2 9" id="KW-0723">Serine/threonine-protein kinase</keyword>
<dbReference type="PANTHER" id="PTHR43289">
    <property type="entry name" value="MITOGEN-ACTIVATED PROTEIN KINASE KINASE KINASE 20-RELATED"/>
    <property type="match status" value="1"/>
</dbReference>
<dbReference type="SUPFAM" id="SSF56112">
    <property type="entry name" value="Protein kinase-like (PK-like)"/>
    <property type="match status" value="1"/>
</dbReference>
<protein>
    <recommendedName>
        <fullName evidence="1">non-specific serine/threonine protein kinase</fullName>
        <ecNumber evidence="1">2.7.11.1</ecNumber>
    </recommendedName>
</protein>
<evidence type="ECO:0000256" key="1">
    <source>
        <dbReference type="ARBA" id="ARBA00012513"/>
    </source>
</evidence>
<gene>
    <name evidence="9" type="ORF">HK415_07510</name>
</gene>
<dbReference type="PROSITE" id="PS00108">
    <property type="entry name" value="PROTEIN_KINASE_ST"/>
    <property type="match status" value="1"/>
</dbReference>
<evidence type="ECO:0000256" key="2">
    <source>
        <dbReference type="ARBA" id="ARBA00022527"/>
    </source>
</evidence>
<dbReference type="InterPro" id="IPR008271">
    <property type="entry name" value="Ser/Thr_kinase_AS"/>
</dbReference>
<keyword evidence="7" id="KW-1133">Transmembrane helix</keyword>
<dbReference type="Proteomes" id="UP000552954">
    <property type="component" value="Unassembled WGS sequence"/>
</dbReference>
<evidence type="ECO:0000259" key="8">
    <source>
        <dbReference type="PROSITE" id="PS50011"/>
    </source>
</evidence>
<dbReference type="Gene3D" id="1.10.510.10">
    <property type="entry name" value="Transferase(Phosphotransferase) domain 1"/>
    <property type="match status" value="1"/>
</dbReference>
<keyword evidence="4" id="KW-0547">Nucleotide-binding</keyword>
<dbReference type="PROSITE" id="PS50011">
    <property type="entry name" value="PROTEIN_KINASE_DOM"/>
    <property type="match status" value="1"/>
</dbReference>
<keyword evidence="10" id="KW-1185">Reference proteome</keyword>
<evidence type="ECO:0000256" key="3">
    <source>
        <dbReference type="ARBA" id="ARBA00022679"/>
    </source>
</evidence>
<reference evidence="9 10" key="1">
    <citation type="submission" date="2020-05" db="EMBL/GenBank/DDBJ databases">
        <authorList>
            <person name="Khan S.A."/>
            <person name="Jeon C.O."/>
            <person name="Chun B.H."/>
        </authorList>
    </citation>
    <scope>NUCLEOTIDE SEQUENCE [LARGE SCALE GENOMIC DNA]</scope>
    <source>
        <strain evidence="9 10">B156</strain>
    </source>
</reference>
<dbReference type="RefSeq" id="WP_171557816.1">
    <property type="nucleotide sequence ID" value="NZ_JABFCS010000001.1"/>
</dbReference>
<dbReference type="GO" id="GO:0004674">
    <property type="term" value="F:protein serine/threonine kinase activity"/>
    <property type="evidence" value="ECO:0007669"/>
    <property type="project" value="UniProtKB-KW"/>
</dbReference>
<keyword evidence="5 9" id="KW-0418">Kinase</keyword>
<dbReference type="Gene3D" id="3.30.200.20">
    <property type="entry name" value="Phosphorylase Kinase, domain 1"/>
    <property type="match status" value="1"/>
</dbReference>
<feature type="transmembrane region" description="Helical" evidence="7">
    <location>
        <begin position="356"/>
        <end position="375"/>
    </location>
</feature>
<feature type="domain" description="Protein kinase" evidence="8">
    <location>
        <begin position="14"/>
        <end position="272"/>
    </location>
</feature>
<dbReference type="Pfam" id="PF00069">
    <property type="entry name" value="Pkinase"/>
    <property type="match status" value="1"/>
</dbReference>